<comment type="caution">
    <text evidence="3">The sequence shown here is derived from an EMBL/GenBank/DDBJ whole genome shotgun (WGS) entry which is preliminary data.</text>
</comment>
<evidence type="ECO:0000313" key="3">
    <source>
        <dbReference type="EMBL" id="REC49606.1"/>
    </source>
</evidence>
<accession>A0A3D9B8M3</accession>
<reference evidence="3 4" key="1">
    <citation type="submission" date="2018-06" db="EMBL/GenBank/DDBJ databases">
        <title>Novel Chryseobacterium species.</title>
        <authorList>
            <person name="Newman J."/>
            <person name="Hugo C."/>
            <person name="Oosthuizen L."/>
            <person name="Charimba G."/>
        </authorList>
    </citation>
    <scope>NUCLEOTIDE SEQUENCE [LARGE SCALE GENOMIC DNA]</scope>
    <source>
        <strain evidence="3 4">7_F195</strain>
    </source>
</reference>
<dbReference type="InterPro" id="IPR028098">
    <property type="entry name" value="Glyco_trans_4-like_N"/>
</dbReference>
<dbReference type="SUPFAM" id="SSF53756">
    <property type="entry name" value="UDP-Glycosyltransferase/glycogen phosphorylase"/>
    <property type="match status" value="1"/>
</dbReference>
<protein>
    <submittedName>
        <fullName evidence="3">Glycosyltransferase</fullName>
    </submittedName>
</protein>
<dbReference type="RefSeq" id="WP_115926810.1">
    <property type="nucleotide sequence ID" value="NZ_QNVV01000002.1"/>
</dbReference>
<dbReference type="Pfam" id="PF00534">
    <property type="entry name" value="Glycos_transf_1"/>
    <property type="match status" value="1"/>
</dbReference>
<keyword evidence="4" id="KW-1185">Reference proteome</keyword>
<dbReference type="OrthoDB" id="7560678at2"/>
<dbReference type="Pfam" id="PF13439">
    <property type="entry name" value="Glyco_transf_4"/>
    <property type="match status" value="1"/>
</dbReference>
<dbReference type="EMBL" id="QNVV01000002">
    <property type="protein sequence ID" value="REC49606.1"/>
    <property type="molecule type" value="Genomic_DNA"/>
</dbReference>
<dbReference type="GO" id="GO:0016757">
    <property type="term" value="F:glycosyltransferase activity"/>
    <property type="evidence" value="ECO:0007669"/>
    <property type="project" value="InterPro"/>
</dbReference>
<organism evidence="3 4">
    <name type="scientific">Chryseobacterium pennipullorum</name>
    <dbReference type="NCBI Taxonomy" id="2258963"/>
    <lineage>
        <taxon>Bacteria</taxon>
        <taxon>Pseudomonadati</taxon>
        <taxon>Bacteroidota</taxon>
        <taxon>Flavobacteriia</taxon>
        <taxon>Flavobacteriales</taxon>
        <taxon>Weeksellaceae</taxon>
        <taxon>Chryseobacterium group</taxon>
        <taxon>Chryseobacterium</taxon>
    </lineage>
</organism>
<dbReference type="PANTHER" id="PTHR12526:SF630">
    <property type="entry name" value="GLYCOSYLTRANSFERASE"/>
    <property type="match status" value="1"/>
</dbReference>
<gene>
    <name evidence="3" type="ORF">DRF67_03830</name>
</gene>
<feature type="domain" description="Glycosyltransferase subfamily 4-like N-terminal" evidence="2">
    <location>
        <begin position="13"/>
        <end position="169"/>
    </location>
</feature>
<dbReference type="AlphaFoldDB" id="A0A3D9B8M3"/>
<feature type="domain" description="Glycosyl transferase family 1" evidence="1">
    <location>
        <begin position="186"/>
        <end position="333"/>
    </location>
</feature>
<sequence>MKVLHVITSLKTGGAERLVTDSIPLYQAKGIDTDVVILQDEKTSFRNELEKKTSGKLVFLTKGSVYNPLLIFRLIPLLKQYDVVHAHLFPVLYWVVLAKWLGRSDTPIIYTEHSTNNGRRNNPFLKYIERFIYSKLSAIGCISKGTKDELLNHLNKDLNVRKINNGIDLLRFKNVSAMDREQYIDFEKDAKILIQVSSFREQKDQKTLITALINLPYPIKLLLVGDGPLKNELIDYTQKLKLENRVIFLGNREDIPELLKISDIVILSSKVEGFGLAIVEGMAAGKPVIASNIIGVSEIVDNYGLLFEQGNVKDLSDKIMLLYNSDTYYNEIKDRCIIRASDFSIEKMVDSYIEIYRNYEK</sequence>
<dbReference type="Proteomes" id="UP000256257">
    <property type="component" value="Unassembled WGS sequence"/>
</dbReference>
<evidence type="ECO:0000313" key="4">
    <source>
        <dbReference type="Proteomes" id="UP000256257"/>
    </source>
</evidence>
<dbReference type="InterPro" id="IPR001296">
    <property type="entry name" value="Glyco_trans_1"/>
</dbReference>
<keyword evidence="3" id="KW-0808">Transferase</keyword>
<dbReference type="Gene3D" id="3.40.50.2000">
    <property type="entry name" value="Glycogen Phosphorylase B"/>
    <property type="match status" value="2"/>
</dbReference>
<evidence type="ECO:0000259" key="2">
    <source>
        <dbReference type="Pfam" id="PF13439"/>
    </source>
</evidence>
<evidence type="ECO:0000259" key="1">
    <source>
        <dbReference type="Pfam" id="PF00534"/>
    </source>
</evidence>
<name>A0A3D9B8M3_9FLAO</name>
<proteinExistence type="predicted"/>
<dbReference type="PANTHER" id="PTHR12526">
    <property type="entry name" value="GLYCOSYLTRANSFERASE"/>
    <property type="match status" value="1"/>
</dbReference>